<accession>A0A816CH50</accession>
<name>A0A816CH50_9BILA</name>
<evidence type="ECO:0000313" key="3">
    <source>
        <dbReference type="EMBL" id="CAF4372734.1"/>
    </source>
</evidence>
<dbReference type="Proteomes" id="UP000682733">
    <property type="component" value="Unassembled WGS sequence"/>
</dbReference>
<proteinExistence type="predicted"/>
<evidence type="ECO:0000313" key="5">
    <source>
        <dbReference type="Proteomes" id="UP000663829"/>
    </source>
</evidence>
<organism evidence="2 5">
    <name type="scientific">Didymodactylos carnosus</name>
    <dbReference type="NCBI Taxonomy" id="1234261"/>
    <lineage>
        <taxon>Eukaryota</taxon>
        <taxon>Metazoa</taxon>
        <taxon>Spiralia</taxon>
        <taxon>Gnathifera</taxon>
        <taxon>Rotifera</taxon>
        <taxon>Eurotatoria</taxon>
        <taxon>Bdelloidea</taxon>
        <taxon>Philodinida</taxon>
        <taxon>Philodinidae</taxon>
        <taxon>Didymodactylos</taxon>
    </lineage>
</organism>
<dbReference type="EMBL" id="CAJNOK010044746">
    <property type="protein sequence ID" value="CAF1575899.1"/>
    <property type="molecule type" value="Genomic_DNA"/>
</dbReference>
<feature type="non-terminal residue" evidence="2">
    <location>
        <position position="1"/>
    </location>
</feature>
<keyword evidence="5" id="KW-1185">Reference proteome</keyword>
<dbReference type="Proteomes" id="UP000663829">
    <property type="component" value="Unassembled WGS sequence"/>
</dbReference>
<comment type="caution">
    <text evidence="2">The sequence shown here is derived from an EMBL/GenBank/DDBJ whole genome shotgun (WGS) entry which is preliminary data.</text>
</comment>
<sequence length="96" mass="10858">IIDLLGQVEFKDGQLSTSSEDKSDSIIHLVSEENEKTFVKRGTSQVDLPMVKYLNNRNSVPDFINNRRVISQDFVYEVLIDLSESPANFALLLTVL</sequence>
<evidence type="ECO:0000313" key="1">
    <source>
        <dbReference type="EMBL" id="CAF1575899.1"/>
    </source>
</evidence>
<dbReference type="EMBL" id="CAJOBC010108590">
    <property type="protein sequence ID" value="CAF4515033.1"/>
    <property type="molecule type" value="Genomic_DNA"/>
</dbReference>
<dbReference type="AlphaFoldDB" id="A0A816CH50"/>
<dbReference type="EMBL" id="CAJOBA010067664">
    <property type="protein sequence ID" value="CAF4372734.1"/>
    <property type="molecule type" value="Genomic_DNA"/>
</dbReference>
<evidence type="ECO:0000313" key="4">
    <source>
        <dbReference type="EMBL" id="CAF4515033.1"/>
    </source>
</evidence>
<dbReference type="EMBL" id="CAJNOQ010041300">
    <property type="protein sequence ID" value="CAF1623259.1"/>
    <property type="molecule type" value="Genomic_DNA"/>
</dbReference>
<evidence type="ECO:0000313" key="2">
    <source>
        <dbReference type="EMBL" id="CAF1623259.1"/>
    </source>
</evidence>
<dbReference type="Proteomes" id="UP000677228">
    <property type="component" value="Unassembled WGS sequence"/>
</dbReference>
<dbReference type="Proteomes" id="UP000681722">
    <property type="component" value="Unassembled WGS sequence"/>
</dbReference>
<protein>
    <submittedName>
        <fullName evidence="2">Uncharacterized protein</fullName>
    </submittedName>
</protein>
<reference evidence="2" key="1">
    <citation type="submission" date="2021-02" db="EMBL/GenBank/DDBJ databases">
        <authorList>
            <person name="Nowell W R."/>
        </authorList>
    </citation>
    <scope>NUCLEOTIDE SEQUENCE</scope>
</reference>
<feature type="non-terminal residue" evidence="2">
    <location>
        <position position="96"/>
    </location>
</feature>
<gene>
    <name evidence="2" type="ORF">GPM918_LOCUS43865</name>
    <name evidence="1" type="ORF">OVA965_LOCUS40661</name>
    <name evidence="4" type="ORF">SRO942_LOCUS45495</name>
    <name evidence="3" type="ORF">TMI583_LOCUS42133</name>
</gene>